<evidence type="ECO:0000313" key="3">
    <source>
        <dbReference type="EMBL" id="RGU20173.1"/>
    </source>
</evidence>
<reference evidence="3 4" key="1">
    <citation type="submission" date="2018-08" db="EMBL/GenBank/DDBJ databases">
        <title>A genome reference for cultivated species of the human gut microbiota.</title>
        <authorList>
            <person name="Zou Y."/>
            <person name="Xue W."/>
            <person name="Luo G."/>
        </authorList>
    </citation>
    <scope>NUCLEOTIDE SEQUENCE [LARGE SCALE GENOMIC DNA]</scope>
    <source>
        <strain evidence="3 4">AF17-27</strain>
    </source>
</reference>
<feature type="non-terminal residue" evidence="3">
    <location>
        <position position="337"/>
    </location>
</feature>
<keyword evidence="2" id="KW-0472">Membrane</keyword>
<keyword evidence="2" id="KW-0812">Transmembrane</keyword>
<organism evidence="3 4">
    <name type="scientific">Agathobacter rectalis</name>
    <dbReference type="NCBI Taxonomy" id="39491"/>
    <lineage>
        <taxon>Bacteria</taxon>
        <taxon>Bacillati</taxon>
        <taxon>Bacillota</taxon>
        <taxon>Clostridia</taxon>
        <taxon>Lachnospirales</taxon>
        <taxon>Lachnospiraceae</taxon>
        <taxon>Agathobacter</taxon>
    </lineage>
</organism>
<feature type="transmembrane region" description="Helical" evidence="2">
    <location>
        <begin position="33"/>
        <end position="49"/>
    </location>
</feature>
<keyword evidence="2" id="KW-1133">Transmembrane helix</keyword>
<keyword evidence="3" id="KW-0067">ATP-binding</keyword>
<protein>
    <submittedName>
        <fullName evidence="3">ATP-binding protein</fullName>
    </submittedName>
</protein>
<gene>
    <name evidence="3" type="ORF">DWW89_14140</name>
</gene>
<feature type="transmembrane region" description="Helical" evidence="2">
    <location>
        <begin position="6"/>
        <end position="21"/>
    </location>
</feature>
<keyword evidence="3" id="KW-0547">Nucleotide-binding</keyword>
<dbReference type="Proteomes" id="UP000283765">
    <property type="component" value="Unassembled WGS sequence"/>
</dbReference>
<accession>A0A412RFT5</accession>
<feature type="transmembrane region" description="Helical" evidence="2">
    <location>
        <begin position="55"/>
        <end position="73"/>
    </location>
</feature>
<dbReference type="EMBL" id="QRXR01000031">
    <property type="protein sequence ID" value="RGU20173.1"/>
    <property type="molecule type" value="Genomic_DNA"/>
</dbReference>
<feature type="transmembrane region" description="Helical" evidence="2">
    <location>
        <begin position="179"/>
        <end position="201"/>
    </location>
</feature>
<feature type="coiled-coil region" evidence="1">
    <location>
        <begin position="225"/>
        <end position="252"/>
    </location>
</feature>
<keyword evidence="1" id="KW-0175">Coiled coil</keyword>
<feature type="transmembrane region" description="Helical" evidence="2">
    <location>
        <begin position="153"/>
        <end position="173"/>
    </location>
</feature>
<comment type="caution">
    <text evidence="3">The sequence shown here is derived from an EMBL/GenBank/DDBJ whole genome shotgun (WGS) entry which is preliminary data.</text>
</comment>
<evidence type="ECO:0000313" key="4">
    <source>
        <dbReference type="Proteomes" id="UP000283765"/>
    </source>
</evidence>
<feature type="transmembrane region" description="Helical" evidence="2">
    <location>
        <begin position="114"/>
        <end position="132"/>
    </location>
</feature>
<feature type="transmembrane region" description="Helical" evidence="2">
    <location>
        <begin position="80"/>
        <end position="102"/>
    </location>
</feature>
<proteinExistence type="predicted"/>
<evidence type="ECO:0000256" key="1">
    <source>
        <dbReference type="SAM" id="Coils"/>
    </source>
</evidence>
<dbReference type="GO" id="GO:0005524">
    <property type="term" value="F:ATP binding"/>
    <property type="evidence" value="ECO:0007669"/>
    <property type="project" value="UniProtKB-KW"/>
</dbReference>
<sequence length="337" mass="39217">MYVIRFAISLFDLAVFIYYFYSNKKMKPVSKVWIWAGFTIAAIIWTFVSSIKNPYLNLATLLIVLILLSFYYESGMWTRIINIVTFMGIGMLFEPVALLLLHAMNFHMGESYKYYFVMVIGSFVRGNVMYILSKLISKKGMQIADFPKEILGVLVMVFAFTVLNCCFVILLSLEAGSEKSLLMCASIVISIVLTDYFMLYMMERFNYLVQKQYEDAMYREEMHYKDIYYEEAEKQNKEVQKLKHDMKHKLHELYHLLENSDGHELSEKIGAMCIEFEQIDEKQYSDNPIVDSVLRIKFGRAKARGIKVETSIRIPKKMQLDHGDIGVLYGNLVDNAV</sequence>
<evidence type="ECO:0000256" key="2">
    <source>
        <dbReference type="SAM" id="Phobius"/>
    </source>
</evidence>
<dbReference type="AlphaFoldDB" id="A0A412RFT5"/>
<name>A0A412RFT5_9FIRM</name>